<keyword evidence="3 19" id="KW-0723">Serine/threonine-protein kinase</keyword>
<feature type="domain" description="Protein kinase" evidence="15">
    <location>
        <begin position="125"/>
        <end position="445"/>
    </location>
</feature>
<dbReference type="EMBL" id="CAMXCT020006529">
    <property type="protein sequence ID" value="CAL1168769.1"/>
    <property type="molecule type" value="Genomic_DNA"/>
</dbReference>
<evidence type="ECO:0000256" key="8">
    <source>
        <dbReference type="ARBA" id="ARBA00022777"/>
    </source>
</evidence>
<dbReference type="PROSITE" id="PS50011">
    <property type="entry name" value="PROTEIN_KINASE_DOM"/>
    <property type="match status" value="1"/>
</dbReference>
<evidence type="ECO:0000256" key="9">
    <source>
        <dbReference type="ARBA" id="ARBA00022837"/>
    </source>
</evidence>
<evidence type="ECO:0000256" key="11">
    <source>
        <dbReference type="ARBA" id="ARBA00024334"/>
    </source>
</evidence>
<dbReference type="FunFam" id="3.30.200.20:FF:000315">
    <property type="entry name" value="Calcium-dependent protein kinase 3"/>
    <property type="match status" value="1"/>
</dbReference>
<keyword evidence="6" id="KW-0677">Repeat</keyword>
<dbReference type="GO" id="GO:0005524">
    <property type="term" value="F:ATP binding"/>
    <property type="evidence" value="ECO:0007669"/>
    <property type="project" value="UniProtKB-UniRule"/>
</dbReference>
<dbReference type="InterPro" id="IPR017441">
    <property type="entry name" value="Protein_kinase_ATP_BS"/>
</dbReference>
<evidence type="ECO:0000256" key="1">
    <source>
        <dbReference type="ARBA" id="ARBA00001946"/>
    </source>
</evidence>
<dbReference type="PROSITE" id="PS50222">
    <property type="entry name" value="EF_HAND_2"/>
    <property type="match status" value="1"/>
</dbReference>
<evidence type="ECO:0000259" key="16">
    <source>
        <dbReference type="PROSITE" id="PS50222"/>
    </source>
</evidence>
<evidence type="ECO:0000256" key="7">
    <source>
        <dbReference type="ARBA" id="ARBA00022741"/>
    </source>
</evidence>
<dbReference type="GO" id="GO:0005509">
    <property type="term" value="F:calcium ion binding"/>
    <property type="evidence" value="ECO:0007669"/>
    <property type="project" value="InterPro"/>
</dbReference>
<evidence type="ECO:0000313" key="18">
    <source>
        <dbReference type="EMBL" id="CAL1168769.1"/>
    </source>
</evidence>
<comment type="cofactor">
    <cofactor evidence="1">
        <name>Mg(2+)</name>
        <dbReference type="ChEBI" id="CHEBI:18420"/>
    </cofactor>
</comment>
<evidence type="ECO:0000313" key="20">
    <source>
        <dbReference type="Proteomes" id="UP001152797"/>
    </source>
</evidence>
<dbReference type="SUPFAM" id="SSF47473">
    <property type="entry name" value="EF-hand"/>
    <property type="match status" value="1"/>
</dbReference>
<evidence type="ECO:0000313" key="17">
    <source>
        <dbReference type="EMBL" id="CAI4015394.1"/>
    </source>
</evidence>
<evidence type="ECO:0000256" key="5">
    <source>
        <dbReference type="ARBA" id="ARBA00022723"/>
    </source>
</evidence>
<dbReference type="Gene3D" id="1.10.238.10">
    <property type="entry name" value="EF-hand"/>
    <property type="match status" value="2"/>
</dbReference>
<evidence type="ECO:0000259" key="15">
    <source>
        <dbReference type="PROSITE" id="PS50011"/>
    </source>
</evidence>
<protein>
    <recommendedName>
        <fullName evidence="2">non-specific serine/threonine protein kinase</fullName>
        <ecNumber evidence="2">2.7.11.1</ecNumber>
    </recommendedName>
</protein>
<reference evidence="17" key="1">
    <citation type="submission" date="2022-10" db="EMBL/GenBank/DDBJ databases">
        <authorList>
            <person name="Chen Y."/>
            <person name="Dougan E. K."/>
            <person name="Chan C."/>
            <person name="Rhodes N."/>
            <person name="Thang M."/>
        </authorList>
    </citation>
    <scope>NUCLEOTIDE SEQUENCE</scope>
</reference>
<dbReference type="SUPFAM" id="SSF56112">
    <property type="entry name" value="Protein kinase-like (PK-like)"/>
    <property type="match status" value="1"/>
</dbReference>
<evidence type="ECO:0000256" key="3">
    <source>
        <dbReference type="ARBA" id="ARBA00022527"/>
    </source>
</evidence>
<dbReference type="PROSITE" id="PS00018">
    <property type="entry name" value="EF_HAND_1"/>
    <property type="match status" value="1"/>
</dbReference>
<comment type="caution">
    <text evidence="17">The sequence shown here is derived from an EMBL/GenBank/DDBJ whole genome shotgun (WGS) entry which is preliminary data.</text>
</comment>
<feature type="binding site" evidence="14">
    <location>
        <position position="155"/>
    </location>
    <ligand>
        <name>ATP</name>
        <dbReference type="ChEBI" id="CHEBI:30616"/>
    </ligand>
</feature>
<evidence type="ECO:0000256" key="10">
    <source>
        <dbReference type="ARBA" id="ARBA00022840"/>
    </source>
</evidence>
<keyword evidence="7 14" id="KW-0547">Nucleotide-binding</keyword>
<keyword evidence="10 14" id="KW-0067">ATP-binding</keyword>
<dbReference type="EMBL" id="CAMXCT030006529">
    <property type="protein sequence ID" value="CAL4802706.1"/>
    <property type="molecule type" value="Genomic_DNA"/>
</dbReference>
<dbReference type="PANTHER" id="PTHR24349">
    <property type="entry name" value="SERINE/THREONINE-PROTEIN KINASE"/>
    <property type="match status" value="1"/>
</dbReference>
<dbReference type="InterPro" id="IPR011009">
    <property type="entry name" value="Kinase-like_dom_sf"/>
</dbReference>
<accession>A0A9P1DTN5</accession>
<evidence type="ECO:0000256" key="6">
    <source>
        <dbReference type="ARBA" id="ARBA00022737"/>
    </source>
</evidence>
<keyword evidence="9" id="KW-0106">Calcium</keyword>
<reference evidence="18" key="2">
    <citation type="submission" date="2024-04" db="EMBL/GenBank/DDBJ databases">
        <authorList>
            <person name="Chen Y."/>
            <person name="Shah S."/>
            <person name="Dougan E. K."/>
            <person name="Thang M."/>
            <person name="Chan C."/>
        </authorList>
    </citation>
    <scope>NUCLEOTIDE SEQUENCE [LARGE SCALE GENOMIC DNA]</scope>
</reference>
<evidence type="ECO:0000256" key="2">
    <source>
        <dbReference type="ARBA" id="ARBA00012513"/>
    </source>
</evidence>
<feature type="domain" description="EF-hand" evidence="16">
    <location>
        <begin position="564"/>
        <end position="599"/>
    </location>
</feature>
<dbReference type="OrthoDB" id="5913378at2759"/>
<dbReference type="EMBL" id="CAMXCT010006529">
    <property type="protein sequence ID" value="CAI4015394.1"/>
    <property type="molecule type" value="Genomic_DNA"/>
</dbReference>
<comment type="catalytic activity">
    <reaction evidence="12">
        <text>L-threonyl-[protein] + ATP = O-phospho-L-threonyl-[protein] + ADP + H(+)</text>
        <dbReference type="Rhea" id="RHEA:46608"/>
        <dbReference type="Rhea" id="RHEA-COMP:11060"/>
        <dbReference type="Rhea" id="RHEA-COMP:11605"/>
        <dbReference type="ChEBI" id="CHEBI:15378"/>
        <dbReference type="ChEBI" id="CHEBI:30013"/>
        <dbReference type="ChEBI" id="CHEBI:30616"/>
        <dbReference type="ChEBI" id="CHEBI:61977"/>
        <dbReference type="ChEBI" id="CHEBI:456216"/>
        <dbReference type="EC" id="2.7.11.1"/>
    </reaction>
</comment>
<organism evidence="17">
    <name type="scientific">Cladocopium goreaui</name>
    <dbReference type="NCBI Taxonomy" id="2562237"/>
    <lineage>
        <taxon>Eukaryota</taxon>
        <taxon>Sar</taxon>
        <taxon>Alveolata</taxon>
        <taxon>Dinophyceae</taxon>
        <taxon>Suessiales</taxon>
        <taxon>Symbiodiniaceae</taxon>
        <taxon>Cladocopium</taxon>
    </lineage>
</organism>
<evidence type="ECO:0000256" key="14">
    <source>
        <dbReference type="PROSITE-ProRule" id="PRU10141"/>
    </source>
</evidence>
<comment type="catalytic activity">
    <reaction evidence="13">
        <text>L-seryl-[protein] + ATP = O-phospho-L-seryl-[protein] + ADP + H(+)</text>
        <dbReference type="Rhea" id="RHEA:17989"/>
        <dbReference type="Rhea" id="RHEA-COMP:9863"/>
        <dbReference type="Rhea" id="RHEA-COMP:11604"/>
        <dbReference type="ChEBI" id="CHEBI:15378"/>
        <dbReference type="ChEBI" id="CHEBI:29999"/>
        <dbReference type="ChEBI" id="CHEBI:30616"/>
        <dbReference type="ChEBI" id="CHEBI:83421"/>
        <dbReference type="ChEBI" id="CHEBI:456216"/>
        <dbReference type="EC" id="2.7.11.1"/>
    </reaction>
</comment>
<sequence>MAYHPIAPPTEPPAHRFRRTGRAFTRPLELNDLGVEADGDSTRLAGMLHSSASHPVISPSIEVSRLNLKGESAQGRTPRDSLEDLDCLPGAVTAREHGSRGSGVIHWRRLKRGFQEGTVHDHFVWSEEDELGRGSFGRVFRGKSCYDSKKAVAIKQMARSSIEDVDQLWSEINILSDLDHPNILRFLEAYEDRCSFYIVTEACLGGNLMEWLHDLKGQETLIRRIAQEVTGVLAHCHSRSVCHRDLKLENILFLRRSVDSPIRVADFGLSKQCSAHIVSKRLQWSTARATALGGGAFEDEIPKSRSAMSTECSVVSSEPVVHRAPKQLIKIRSVAGTPEYMAPEVISILNQEVANPSRVDVNCFPDFYDLRCDIWSLGVCIHTLLEGELPYDMEDMSKFIAEGTLLPKLKSSTSSFWAADFVKQCLLIDFRVRPGAKNLLAHRWLADADPQCGPTPHSSSTIASRLRAFSKLSKFKRAALLAAARHLGSYEHEELRCIFQKVDVHHQGEVPLTDLMEYLTFAPASPSSGHQWVAEAVKVLDAQCKGTIAYTEFLAAIMDHNIEERKDLALAAFRGFDLDGNGTITSMEMGRVIEDCDSILPDTLNEEAELDFAEFMKLLKSG</sequence>
<keyword evidence="4" id="KW-0808">Transferase</keyword>
<dbReference type="InterPro" id="IPR011992">
    <property type="entry name" value="EF-hand-dom_pair"/>
</dbReference>
<dbReference type="SMART" id="SM00220">
    <property type="entry name" value="S_TKc"/>
    <property type="match status" value="1"/>
</dbReference>
<evidence type="ECO:0000313" key="19">
    <source>
        <dbReference type="EMBL" id="CAL4802706.1"/>
    </source>
</evidence>
<dbReference type="InterPro" id="IPR000719">
    <property type="entry name" value="Prot_kinase_dom"/>
</dbReference>
<name>A0A9P1DTN5_9DINO</name>
<dbReference type="InterPro" id="IPR050205">
    <property type="entry name" value="CDPK_Ser/Thr_kinases"/>
</dbReference>
<dbReference type="Proteomes" id="UP001152797">
    <property type="component" value="Unassembled WGS sequence"/>
</dbReference>
<evidence type="ECO:0000256" key="13">
    <source>
        <dbReference type="ARBA" id="ARBA00048679"/>
    </source>
</evidence>
<proteinExistence type="inferred from homology"/>
<dbReference type="PROSITE" id="PS00107">
    <property type="entry name" value="PROTEIN_KINASE_ATP"/>
    <property type="match status" value="1"/>
</dbReference>
<keyword evidence="8 19" id="KW-0418">Kinase</keyword>
<dbReference type="EC" id="2.7.11.1" evidence="2"/>
<keyword evidence="20" id="KW-1185">Reference proteome</keyword>
<dbReference type="PROSITE" id="PS00108">
    <property type="entry name" value="PROTEIN_KINASE_ST"/>
    <property type="match status" value="1"/>
</dbReference>
<evidence type="ECO:0000256" key="4">
    <source>
        <dbReference type="ARBA" id="ARBA00022679"/>
    </source>
</evidence>
<dbReference type="InterPro" id="IPR008271">
    <property type="entry name" value="Ser/Thr_kinase_AS"/>
</dbReference>
<evidence type="ECO:0000256" key="12">
    <source>
        <dbReference type="ARBA" id="ARBA00047899"/>
    </source>
</evidence>
<dbReference type="Pfam" id="PF00069">
    <property type="entry name" value="Pkinase"/>
    <property type="match status" value="2"/>
</dbReference>
<dbReference type="InterPro" id="IPR002048">
    <property type="entry name" value="EF_hand_dom"/>
</dbReference>
<gene>
    <name evidence="17" type="ORF">C1SCF055_LOCUS40225</name>
</gene>
<comment type="similarity">
    <text evidence="11">Belongs to the protein kinase superfamily. Ser/Thr protein kinase family. CDPK subfamily.</text>
</comment>
<dbReference type="InterPro" id="IPR018247">
    <property type="entry name" value="EF_Hand_1_Ca_BS"/>
</dbReference>
<keyword evidence="5" id="KW-0479">Metal-binding</keyword>
<dbReference type="Gene3D" id="1.10.510.10">
    <property type="entry name" value="Transferase(Phosphotransferase) domain 1"/>
    <property type="match status" value="2"/>
</dbReference>
<dbReference type="GO" id="GO:0004674">
    <property type="term" value="F:protein serine/threonine kinase activity"/>
    <property type="evidence" value="ECO:0007669"/>
    <property type="project" value="UniProtKB-KW"/>
</dbReference>
<dbReference type="AlphaFoldDB" id="A0A9P1DTN5"/>